<feature type="compositionally biased region" description="Basic and acidic residues" evidence="1">
    <location>
        <begin position="40"/>
        <end position="49"/>
    </location>
</feature>
<sequence length="49" mass="5333">MQLAGPAKQEQIDMAIAALEQADIVRRIDLPSASKGGRPQQRDEVSPFV</sequence>
<keyword evidence="3" id="KW-1185">Reference proteome</keyword>
<comment type="caution">
    <text evidence="2">The sequence shown here is derived from an EMBL/GenBank/DDBJ whole genome shotgun (WGS) entry which is preliminary data.</text>
</comment>
<name>A0A8J3EEP0_9RHOB</name>
<evidence type="ECO:0000256" key="1">
    <source>
        <dbReference type="SAM" id="MobiDB-lite"/>
    </source>
</evidence>
<reference evidence="2" key="2">
    <citation type="submission" date="2020-09" db="EMBL/GenBank/DDBJ databases">
        <authorList>
            <person name="Sun Q."/>
            <person name="Zhou Y."/>
        </authorList>
    </citation>
    <scope>NUCLEOTIDE SEQUENCE</scope>
    <source>
        <strain evidence="2">CGMCC 1.15762</strain>
    </source>
</reference>
<reference evidence="2" key="1">
    <citation type="journal article" date="2014" name="Int. J. Syst. Evol. Microbiol.">
        <title>Complete genome sequence of Corynebacterium casei LMG S-19264T (=DSM 44701T), isolated from a smear-ripened cheese.</title>
        <authorList>
            <consortium name="US DOE Joint Genome Institute (JGI-PGF)"/>
            <person name="Walter F."/>
            <person name="Albersmeier A."/>
            <person name="Kalinowski J."/>
            <person name="Ruckert C."/>
        </authorList>
    </citation>
    <scope>NUCLEOTIDE SEQUENCE</scope>
    <source>
        <strain evidence="2">CGMCC 1.15762</strain>
    </source>
</reference>
<protein>
    <submittedName>
        <fullName evidence="2">Uncharacterized protein</fullName>
    </submittedName>
</protein>
<dbReference type="AlphaFoldDB" id="A0A8J3EEP0"/>
<evidence type="ECO:0000313" key="3">
    <source>
        <dbReference type="Proteomes" id="UP000617145"/>
    </source>
</evidence>
<evidence type="ECO:0000313" key="2">
    <source>
        <dbReference type="EMBL" id="GGG65179.1"/>
    </source>
</evidence>
<proteinExistence type="predicted"/>
<dbReference type="EMBL" id="BMJV01000001">
    <property type="protein sequence ID" value="GGG65179.1"/>
    <property type="molecule type" value="Genomic_DNA"/>
</dbReference>
<dbReference type="Proteomes" id="UP000617145">
    <property type="component" value="Unassembled WGS sequence"/>
</dbReference>
<feature type="region of interest" description="Disordered" evidence="1">
    <location>
        <begin position="30"/>
        <end position="49"/>
    </location>
</feature>
<accession>A0A8J3EEP0</accession>
<organism evidence="2 3">
    <name type="scientific">Salipiger pallidus</name>
    <dbReference type="NCBI Taxonomy" id="1775170"/>
    <lineage>
        <taxon>Bacteria</taxon>
        <taxon>Pseudomonadati</taxon>
        <taxon>Pseudomonadota</taxon>
        <taxon>Alphaproteobacteria</taxon>
        <taxon>Rhodobacterales</taxon>
        <taxon>Roseobacteraceae</taxon>
        <taxon>Salipiger</taxon>
    </lineage>
</organism>
<gene>
    <name evidence="2" type="ORF">GCM10011415_09920</name>
</gene>